<dbReference type="KEGG" id="rml:FF011L_54520"/>
<name>A0A517MP35_9BACT</name>
<evidence type="ECO:0000313" key="1">
    <source>
        <dbReference type="EMBL" id="QDS96640.1"/>
    </source>
</evidence>
<dbReference type="AlphaFoldDB" id="A0A517MP35"/>
<dbReference type="Proteomes" id="UP000320672">
    <property type="component" value="Chromosome"/>
</dbReference>
<protein>
    <submittedName>
        <fullName evidence="1">Uncharacterized protein</fullName>
    </submittedName>
</protein>
<proteinExistence type="predicted"/>
<organism evidence="1 2">
    <name type="scientific">Roseimaritima multifibrata</name>
    <dbReference type="NCBI Taxonomy" id="1930274"/>
    <lineage>
        <taxon>Bacteria</taxon>
        <taxon>Pseudomonadati</taxon>
        <taxon>Planctomycetota</taxon>
        <taxon>Planctomycetia</taxon>
        <taxon>Pirellulales</taxon>
        <taxon>Pirellulaceae</taxon>
        <taxon>Roseimaritima</taxon>
    </lineage>
</organism>
<keyword evidence="2" id="KW-1185">Reference proteome</keyword>
<accession>A0A517MP35</accession>
<dbReference type="EMBL" id="CP036262">
    <property type="protein sequence ID" value="QDS96640.1"/>
    <property type="molecule type" value="Genomic_DNA"/>
</dbReference>
<sequence>MSTNDPDLAKRKLLESASLVGIGSLLLLHQTGQPPDSGEHPLTLQLAEIIAEGGSCRMVKANGVASEPPLTWTLGSQMGLSPQKLERSAVFHLPTYVTGRLY</sequence>
<evidence type="ECO:0000313" key="2">
    <source>
        <dbReference type="Proteomes" id="UP000320672"/>
    </source>
</evidence>
<gene>
    <name evidence="1" type="ORF">FF011L_54520</name>
</gene>
<reference evidence="1 2" key="1">
    <citation type="submission" date="2019-02" db="EMBL/GenBank/DDBJ databases">
        <title>Deep-cultivation of Planctomycetes and their phenomic and genomic characterization uncovers novel biology.</title>
        <authorList>
            <person name="Wiegand S."/>
            <person name="Jogler M."/>
            <person name="Boedeker C."/>
            <person name="Pinto D."/>
            <person name="Vollmers J."/>
            <person name="Rivas-Marin E."/>
            <person name="Kohn T."/>
            <person name="Peeters S.H."/>
            <person name="Heuer A."/>
            <person name="Rast P."/>
            <person name="Oberbeckmann S."/>
            <person name="Bunk B."/>
            <person name="Jeske O."/>
            <person name="Meyerdierks A."/>
            <person name="Storesund J.E."/>
            <person name="Kallscheuer N."/>
            <person name="Luecker S."/>
            <person name="Lage O.M."/>
            <person name="Pohl T."/>
            <person name="Merkel B.J."/>
            <person name="Hornburger P."/>
            <person name="Mueller R.-W."/>
            <person name="Bruemmer F."/>
            <person name="Labrenz M."/>
            <person name="Spormann A.M."/>
            <person name="Op den Camp H."/>
            <person name="Overmann J."/>
            <person name="Amann R."/>
            <person name="Jetten M.S.M."/>
            <person name="Mascher T."/>
            <person name="Medema M.H."/>
            <person name="Devos D.P."/>
            <person name="Kaster A.-K."/>
            <person name="Ovreas L."/>
            <person name="Rohde M."/>
            <person name="Galperin M.Y."/>
            <person name="Jogler C."/>
        </authorList>
    </citation>
    <scope>NUCLEOTIDE SEQUENCE [LARGE SCALE GENOMIC DNA]</scope>
    <source>
        <strain evidence="1 2">FF011L</strain>
    </source>
</reference>